<dbReference type="Proteomes" id="UP000239203">
    <property type="component" value="Unassembled WGS sequence"/>
</dbReference>
<keyword evidence="1" id="KW-0472">Membrane</keyword>
<keyword evidence="3" id="KW-1185">Reference proteome</keyword>
<reference evidence="2 3" key="1">
    <citation type="submission" date="2018-02" db="EMBL/GenBank/DDBJ databases">
        <title>Genomic Encyclopedia of Archaeal and Bacterial Type Strains, Phase II (KMG-II): from individual species to whole genera.</title>
        <authorList>
            <person name="Goeker M."/>
        </authorList>
    </citation>
    <scope>NUCLEOTIDE SEQUENCE [LARGE SCALE GENOMIC DNA]</scope>
    <source>
        <strain evidence="2 3">YU 961-1</strain>
    </source>
</reference>
<organism evidence="2 3">
    <name type="scientific">Actinokineospora auranticolor</name>
    <dbReference type="NCBI Taxonomy" id="155976"/>
    <lineage>
        <taxon>Bacteria</taxon>
        <taxon>Bacillati</taxon>
        <taxon>Actinomycetota</taxon>
        <taxon>Actinomycetes</taxon>
        <taxon>Pseudonocardiales</taxon>
        <taxon>Pseudonocardiaceae</taxon>
        <taxon>Actinokineospora</taxon>
    </lineage>
</organism>
<comment type="caution">
    <text evidence="2">The sequence shown here is derived from an EMBL/GenBank/DDBJ whole genome shotgun (WGS) entry which is preliminary data.</text>
</comment>
<accession>A0A2S6H1L1</accession>
<feature type="transmembrane region" description="Helical" evidence="1">
    <location>
        <begin position="158"/>
        <end position="178"/>
    </location>
</feature>
<feature type="transmembrane region" description="Helical" evidence="1">
    <location>
        <begin position="63"/>
        <end position="85"/>
    </location>
</feature>
<evidence type="ECO:0000313" key="3">
    <source>
        <dbReference type="Proteomes" id="UP000239203"/>
    </source>
</evidence>
<dbReference type="RefSeq" id="WP_104476419.1">
    <property type="nucleotide sequence ID" value="NZ_CP154825.1"/>
</dbReference>
<keyword evidence="1" id="KW-0812">Transmembrane</keyword>
<feature type="transmembrane region" description="Helical" evidence="1">
    <location>
        <begin position="31"/>
        <end position="51"/>
    </location>
</feature>
<evidence type="ECO:0000313" key="2">
    <source>
        <dbReference type="EMBL" id="PPK71310.1"/>
    </source>
</evidence>
<dbReference type="AlphaFoldDB" id="A0A2S6H1L1"/>
<dbReference type="OrthoDB" id="3371801at2"/>
<feature type="transmembrane region" description="Helical" evidence="1">
    <location>
        <begin position="132"/>
        <end position="152"/>
    </location>
</feature>
<proteinExistence type="predicted"/>
<dbReference type="EMBL" id="PTIX01000001">
    <property type="protein sequence ID" value="PPK71310.1"/>
    <property type="molecule type" value="Genomic_DNA"/>
</dbReference>
<gene>
    <name evidence="2" type="ORF">CLV40_101499</name>
</gene>
<sequence length="193" mass="19578">MNTTRLGAWCGIAAGALIALPAAVETVTGETAATSFLLGLSPALAVPLLIALHQRQQAATGPFGATAFTLNTIGLGLFGGAAFMLNMGIFYLPEPTAKTLLQGPTMYALLGSALVFTVGTVLFGITMARAGVLPRVPSIAYTLALPALALAAPLPDTLLTSSFHIVSGAALVWLAVALTRSTAREGGRSAARS</sequence>
<keyword evidence="1" id="KW-1133">Transmembrane helix</keyword>
<protein>
    <submittedName>
        <fullName evidence="2">Uncharacterized protein</fullName>
    </submittedName>
</protein>
<name>A0A2S6H1L1_9PSEU</name>
<evidence type="ECO:0000256" key="1">
    <source>
        <dbReference type="SAM" id="Phobius"/>
    </source>
</evidence>
<feature type="transmembrane region" description="Helical" evidence="1">
    <location>
        <begin position="105"/>
        <end position="125"/>
    </location>
</feature>